<dbReference type="Proteomes" id="UP000265000">
    <property type="component" value="Unplaced"/>
</dbReference>
<dbReference type="AlphaFoldDB" id="A0A3Q2QCD1"/>
<accession>A0A3Q2QCD1</accession>
<dbReference type="GeneTree" id="ENSGT00940000164735"/>
<dbReference type="PANTHER" id="PTHR31635:SF196">
    <property type="entry name" value="REVERSE TRANSCRIPTASE DOMAIN-CONTAINING PROTEIN-RELATED"/>
    <property type="match status" value="1"/>
</dbReference>
<evidence type="ECO:0008006" key="3">
    <source>
        <dbReference type="Google" id="ProtNLM"/>
    </source>
</evidence>
<keyword evidence="2" id="KW-1185">Reference proteome</keyword>
<evidence type="ECO:0000313" key="1">
    <source>
        <dbReference type="Ensembl" id="ENSFHEP00000024214.1"/>
    </source>
</evidence>
<evidence type="ECO:0000313" key="2">
    <source>
        <dbReference type="Proteomes" id="UP000265000"/>
    </source>
</evidence>
<proteinExistence type="predicted"/>
<organism evidence="1 2">
    <name type="scientific">Fundulus heteroclitus</name>
    <name type="common">Killifish</name>
    <name type="synonym">Mummichog</name>
    <dbReference type="NCBI Taxonomy" id="8078"/>
    <lineage>
        <taxon>Eukaryota</taxon>
        <taxon>Metazoa</taxon>
        <taxon>Chordata</taxon>
        <taxon>Craniata</taxon>
        <taxon>Vertebrata</taxon>
        <taxon>Euteleostomi</taxon>
        <taxon>Actinopterygii</taxon>
        <taxon>Neopterygii</taxon>
        <taxon>Teleostei</taxon>
        <taxon>Neoteleostei</taxon>
        <taxon>Acanthomorphata</taxon>
        <taxon>Ovalentaria</taxon>
        <taxon>Atherinomorphae</taxon>
        <taxon>Cyprinodontiformes</taxon>
        <taxon>Fundulidae</taxon>
        <taxon>Fundulus</taxon>
    </lineage>
</organism>
<dbReference type="STRING" id="8078.ENSFHEP00000024214"/>
<reference evidence="1" key="1">
    <citation type="submission" date="2025-08" db="UniProtKB">
        <authorList>
            <consortium name="Ensembl"/>
        </authorList>
    </citation>
    <scope>IDENTIFICATION</scope>
</reference>
<name>A0A3Q2QCD1_FUNHE</name>
<dbReference type="PANTHER" id="PTHR31635">
    <property type="entry name" value="REVERSE TRANSCRIPTASE DOMAIN-CONTAINING PROTEIN-RELATED"/>
    <property type="match status" value="1"/>
</dbReference>
<sequence>FNMKSLFWACFFPNRTHFLKPTARIKINGHVGGSFNLFNESIKYLGVTLMQDLSKIQETNYSKINNMIQRDPLKWSKLVLNFSSRIEIIKMNILCRLLYLFLSLPFKIPEAQFKMWNKQVSRVIWAGKRPRVKFKTLQLDKRNGGLALSSFIEYYYAYEAKWKQIESNVSHIQPQARLGEKERISKIAENTILEETLKIWYEVLKKNTNQKEIVKYWYGPPTMKATSLISSSSLEHKHMELNSLEKKLHDIKNFNRIACITCKIRNSL</sequence>
<reference evidence="1" key="2">
    <citation type="submission" date="2025-09" db="UniProtKB">
        <authorList>
            <consortium name="Ensembl"/>
        </authorList>
    </citation>
    <scope>IDENTIFICATION</scope>
</reference>
<dbReference type="Ensembl" id="ENSFHET00000008366.1">
    <property type="protein sequence ID" value="ENSFHEP00000024214.1"/>
    <property type="gene ID" value="ENSFHEG00000005639.1"/>
</dbReference>
<protein>
    <recommendedName>
        <fullName evidence="3">Reverse transcriptase domain-containing protein</fullName>
    </recommendedName>
</protein>